<dbReference type="OrthoDB" id="2447803at2759"/>
<evidence type="ECO:0008006" key="3">
    <source>
        <dbReference type="Google" id="ProtNLM"/>
    </source>
</evidence>
<accession>A0A165DWK8</accession>
<dbReference type="InterPro" id="IPR032675">
    <property type="entry name" value="LRR_dom_sf"/>
</dbReference>
<evidence type="ECO:0000313" key="2">
    <source>
        <dbReference type="Proteomes" id="UP000076842"/>
    </source>
</evidence>
<name>A0A165DWK8_9BASI</name>
<reference evidence="1 2" key="1">
    <citation type="journal article" date="2016" name="Mol. Biol. Evol.">
        <title>Comparative Genomics of Early-Diverging Mushroom-Forming Fungi Provides Insights into the Origins of Lignocellulose Decay Capabilities.</title>
        <authorList>
            <person name="Nagy L.G."/>
            <person name="Riley R."/>
            <person name="Tritt A."/>
            <person name="Adam C."/>
            <person name="Daum C."/>
            <person name="Floudas D."/>
            <person name="Sun H."/>
            <person name="Yadav J.S."/>
            <person name="Pangilinan J."/>
            <person name="Larsson K.H."/>
            <person name="Matsuura K."/>
            <person name="Barry K."/>
            <person name="Labutti K."/>
            <person name="Kuo R."/>
            <person name="Ohm R.A."/>
            <person name="Bhattacharya S.S."/>
            <person name="Shirouzu T."/>
            <person name="Yoshinaga Y."/>
            <person name="Martin F.M."/>
            <person name="Grigoriev I.V."/>
            <person name="Hibbett D.S."/>
        </authorList>
    </citation>
    <scope>NUCLEOTIDE SEQUENCE [LARGE SCALE GENOMIC DNA]</scope>
    <source>
        <strain evidence="1 2">HHB12733</strain>
    </source>
</reference>
<sequence length="531" mass="58958">MSAPTPISIDASPMHRLWDIPELVQEIMTQMDNGSLFNAILTCRAWFDPAASVLWAEVSTRELFYLVSKRSAGWSIVTYGGGQDTAPLSRYARFVRWLCIRRDISDGARYALLEVLDKRRTQPFFPILRIASLEVPDVSWSGIAPSAALSQRELFFLCLSPSVAKVILSLNHDTLSRHDYLRGLMGGILSATPQLRSIQLQRQFAFGGHREAFLDSAAPLYHHALQQCLDKSLDSIRSFSADLWALDPRIRQDLASLPSLETLRIKAALGNPLIGWDAECARYMTFLESSPVALPRTDGGDRTGSDKTFPVLRVLELEGTSGPLEQILALTPSVVDLSIVLHSTDLSELHSTDLSKLTSVIGAQCSELQVLSFTQAQRTPRVCGKAVADRILAKLRGCRKLRSLALHIDGNFDDDSLVQISELWPEMEALTLDGGGGLASTRDGLQLLLSRCNNLCDLSLRVTFPTLKPLPGTHKRPTTQRYIKFRPLQSLAAPPHVASECLYAICPNLHICDYTGWAWEDVAKKLDRWRV</sequence>
<gene>
    <name evidence="1" type="ORF">CALCODRAFT_42002</name>
</gene>
<proteinExistence type="predicted"/>
<dbReference type="SUPFAM" id="SSF52047">
    <property type="entry name" value="RNI-like"/>
    <property type="match status" value="1"/>
</dbReference>
<organism evidence="1 2">
    <name type="scientific">Calocera cornea HHB12733</name>
    <dbReference type="NCBI Taxonomy" id="1353952"/>
    <lineage>
        <taxon>Eukaryota</taxon>
        <taxon>Fungi</taxon>
        <taxon>Dikarya</taxon>
        <taxon>Basidiomycota</taxon>
        <taxon>Agaricomycotina</taxon>
        <taxon>Dacrymycetes</taxon>
        <taxon>Dacrymycetales</taxon>
        <taxon>Dacrymycetaceae</taxon>
        <taxon>Calocera</taxon>
    </lineage>
</organism>
<dbReference type="Gene3D" id="3.80.10.10">
    <property type="entry name" value="Ribonuclease Inhibitor"/>
    <property type="match status" value="1"/>
</dbReference>
<dbReference type="EMBL" id="KV424031">
    <property type="protein sequence ID" value="KZT53689.1"/>
    <property type="molecule type" value="Genomic_DNA"/>
</dbReference>
<dbReference type="AlphaFoldDB" id="A0A165DWK8"/>
<dbReference type="Proteomes" id="UP000076842">
    <property type="component" value="Unassembled WGS sequence"/>
</dbReference>
<keyword evidence="2" id="KW-1185">Reference proteome</keyword>
<evidence type="ECO:0000313" key="1">
    <source>
        <dbReference type="EMBL" id="KZT53689.1"/>
    </source>
</evidence>
<protein>
    <recommendedName>
        <fullName evidence="3">F-box domain-containing protein</fullName>
    </recommendedName>
</protein>
<dbReference type="InParanoid" id="A0A165DWK8"/>